<comment type="caution">
    <text evidence="1">The sequence shown here is derived from an EMBL/GenBank/DDBJ whole genome shotgun (WGS) entry which is preliminary data.</text>
</comment>
<dbReference type="HOGENOM" id="CLU_3284726_0_0_10"/>
<gene>
    <name evidence="1" type="ORF">BACCOP_01197</name>
</gene>
<evidence type="ECO:0000313" key="1">
    <source>
        <dbReference type="EMBL" id="EDV01785.1"/>
    </source>
</evidence>
<organism evidence="1 2">
    <name type="scientific">Phocaeicola coprocola DSM 17136</name>
    <dbReference type="NCBI Taxonomy" id="470145"/>
    <lineage>
        <taxon>Bacteria</taxon>
        <taxon>Pseudomonadati</taxon>
        <taxon>Bacteroidota</taxon>
        <taxon>Bacteroidia</taxon>
        <taxon>Bacteroidales</taxon>
        <taxon>Bacteroidaceae</taxon>
        <taxon>Phocaeicola</taxon>
    </lineage>
</organism>
<accession>B3JH41</accession>
<dbReference type="Proteomes" id="UP000003146">
    <property type="component" value="Unassembled WGS sequence"/>
</dbReference>
<reference evidence="1 2" key="2">
    <citation type="submission" date="2008-04" db="EMBL/GenBank/DDBJ databases">
        <authorList>
            <person name="Fulton L."/>
            <person name="Clifton S."/>
            <person name="Fulton B."/>
            <person name="Xu J."/>
            <person name="Minx P."/>
            <person name="Pepin K.H."/>
            <person name="Johnson M."/>
            <person name="Thiruvilangam P."/>
            <person name="Bhonagiri V."/>
            <person name="Nash W.E."/>
            <person name="Mardis E.R."/>
            <person name="Wilson R.K."/>
        </authorList>
    </citation>
    <scope>NUCLEOTIDE SEQUENCE [LARGE SCALE GENOMIC DNA]</scope>
    <source>
        <strain evidence="1 2">DSM 17136</strain>
    </source>
</reference>
<dbReference type="EMBL" id="ABIY02000071">
    <property type="protein sequence ID" value="EDV01785.1"/>
    <property type="molecule type" value="Genomic_DNA"/>
</dbReference>
<proteinExistence type="predicted"/>
<protein>
    <submittedName>
        <fullName evidence="1">Uncharacterized protein</fullName>
    </submittedName>
</protein>
<dbReference type="AlphaFoldDB" id="B3JH41"/>
<sequence>MNHKESSQKNIKIFTCFLYNFLKKMMIFFQKYAEFFDDIS</sequence>
<reference evidence="1 2" key="1">
    <citation type="submission" date="2008-04" db="EMBL/GenBank/DDBJ databases">
        <title>Draft genome sequence of Bacteroides coprocola (DSM 17136).</title>
        <authorList>
            <person name="Sudarsanam P."/>
            <person name="Ley R."/>
            <person name="Guruge J."/>
            <person name="Turnbaugh P.J."/>
            <person name="Mahowald M."/>
            <person name="Liep D."/>
            <person name="Gordon J."/>
        </authorList>
    </citation>
    <scope>NUCLEOTIDE SEQUENCE [LARGE SCALE GENOMIC DNA]</scope>
    <source>
        <strain evidence="1 2">DSM 17136</strain>
    </source>
</reference>
<evidence type="ECO:0000313" key="2">
    <source>
        <dbReference type="Proteomes" id="UP000003146"/>
    </source>
</evidence>
<name>B3JH41_9BACT</name>